<dbReference type="InterPro" id="IPR035996">
    <property type="entry name" value="4pyrrol_Methylase_sf"/>
</dbReference>
<dbReference type="HOGENOM" id="CLU_044779_4_0_10"/>
<comment type="subcellular location">
    <subcellularLocation>
        <location evidence="6">Cytoplasm</location>
    </subcellularLocation>
</comment>
<dbReference type="GO" id="GO:0070677">
    <property type="term" value="F:rRNA (cytosine-2'-O-)-methyltransferase activity"/>
    <property type="evidence" value="ECO:0007669"/>
    <property type="project" value="UniProtKB-UniRule"/>
</dbReference>
<dbReference type="Gene3D" id="3.40.1010.10">
    <property type="entry name" value="Cobalt-precorrin-4 Transmethylase, Domain 1"/>
    <property type="match status" value="1"/>
</dbReference>
<proteinExistence type="inferred from homology"/>
<evidence type="ECO:0000256" key="3">
    <source>
        <dbReference type="ARBA" id="ARBA00022603"/>
    </source>
</evidence>
<dbReference type="STRING" id="984262.SGRA_0924"/>
<dbReference type="PIRSF" id="PIRSF005917">
    <property type="entry name" value="MTase_YraL"/>
    <property type="match status" value="1"/>
</dbReference>
<dbReference type="KEGG" id="sgn:SGRA_0924"/>
<evidence type="ECO:0000256" key="2">
    <source>
        <dbReference type="ARBA" id="ARBA00022552"/>
    </source>
</evidence>
<dbReference type="PROSITE" id="PS01296">
    <property type="entry name" value="RSMI"/>
    <property type="match status" value="1"/>
</dbReference>
<feature type="domain" description="Tetrapyrrole methylase" evidence="8">
    <location>
        <begin position="8"/>
        <end position="207"/>
    </location>
</feature>
<evidence type="ECO:0000256" key="1">
    <source>
        <dbReference type="ARBA" id="ARBA00022490"/>
    </source>
</evidence>
<dbReference type="InterPro" id="IPR018063">
    <property type="entry name" value="SAM_MeTrfase_RsmI_CS"/>
</dbReference>
<dbReference type="eggNOG" id="COG0313">
    <property type="taxonomic scope" value="Bacteria"/>
</dbReference>
<dbReference type="HAMAP" id="MF_01877">
    <property type="entry name" value="16SrRNA_methyltr_I"/>
    <property type="match status" value="1"/>
</dbReference>
<comment type="catalytic activity">
    <reaction evidence="6">
        <text>cytidine(1402) in 16S rRNA + S-adenosyl-L-methionine = 2'-O-methylcytidine(1402) in 16S rRNA + S-adenosyl-L-homocysteine + H(+)</text>
        <dbReference type="Rhea" id="RHEA:42924"/>
        <dbReference type="Rhea" id="RHEA-COMP:10285"/>
        <dbReference type="Rhea" id="RHEA-COMP:10286"/>
        <dbReference type="ChEBI" id="CHEBI:15378"/>
        <dbReference type="ChEBI" id="CHEBI:57856"/>
        <dbReference type="ChEBI" id="CHEBI:59789"/>
        <dbReference type="ChEBI" id="CHEBI:74495"/>
        <dbReference type="ChEBI" id="CHEBI:82748"/>
        <dbReference type="EC" id="2.1.1.198"/>
    </reaction>
</comment>
<dbReference type="CDD" id="cd11648">
    <property type="entry name" value="RsmI"/>
    <property type="match status" value="1"/>
</dbReference>
<dbReference type="PANTHER" id="PTHR46111:SF1">
    <property type="entry name" value="RIBOSOMAL RNA SMALL SUBUNIT METHYLTRANSFERASE I"/>
    <property type="match status" value="1"/>
</dbReference>
<dbReference type="FunFam" id="3.40.1010.10:FF:000007">
    <property type="entry name" value="Ribosomal RNA small subunit methyltransferase I"/>
    <property type="match status" value="1"/>
</dbReference>
<feature type="region of interest" description="Disordered" evidence="7">
    <location>
        <begin position="231"/>
        <end position="252"/>
    </location>
</feature>
<name>H6L2K2_SAPGL</name>
<evidence type="ECO:0000256" key="4">
    <source>
        <dbReference type="ARBA" id="ARBA00022679"/>
    </source>
</evidence>
<organism evidence="9 10">
    <name type="scientific">Saprospira grandis (strain Lewin)</name>
    <dbReference type="NCBI Taxonomy" id="984262"/>
    <lineage>
        <taxon>Bacteria</taxon>
        <taxon>Pseudomonadati</taxon>
        <taxon>Bacteroidota</taxon>
        <taxon>Saprospiria</taxon>
        <taxon>Saprospirales</taxon>
        <taxon>Saprospiraceae</taxon>
        <taxon>Saprospira</taxon>
    </lineage>
</organism>
<dbReference type="EMBL" id="CP002831">
    <property type="protein sequence ID" value="AFC23660.1"/>
    <property type="molecule type" value="Genomic_DNA"/>
</dbReference>
<keyword evidence="1 6" id="KW-0963">Cytoplasm</keyword>
<dbReference type="AlphaFoldDB" id="H6L2K2"/>
<evidence type="ECO:0000313" key="9">
    <source>
        <dbReference type="EMBL" id="AFC23660.1"/>
    </source>
</evidence>
<evidence type="ECO:0000256" key="6">
    <source>
        <dbReference type="HAMAP-Rule" id="MF_01877"/>
    </source>
</evidence>
<comment type="function">
    <text evidence="6">Catalyzes the 2'-O-methylation of the ribose of cytidine 1402 (C1402) in 16S rRNA.</text>
</comment>
<dbReference type="NCBIfam" id="TIGR00096">
    <property type="entry name" value="16S rRNA (cytidine(1402)-2'-O)-methyltransferase"/>
    <property type="match status" value="1"/>
</dbReference>
<dbReference type="Proteomes" id="UP000007519">
    <property type="component" value="Chromosome"/>
</dbReference>
<dbReference type="InterPro" id="IPR000878">
    <property type="entry name" value="4pyrrol_Mease"/>
</dbReference>
<sequence length="252" mass="28146">MGQNQENMLYLVPTPIGNLEDMTYRSVRILKEVDYILAEDTRSSRPLLQHYAIDQPLYAHHAHNEQESSLQVVTDLKAGKSVALISDAGTPGISDPGFYLLRACVAEGLAVSCLPGASAVIPALVGAGLACDRFHFEGFLPHKKGRQTRLNYLADLPNTFALYESPHRLEKCLQQLAQVCGQERQAVVCRELSKKFESFHRGSLSELQAFFKAHPDKVRGEIVIVVEGQTEKKKKKDKYAKFKKAPKRPELD</sequence>
<comment type="similarity">
    <text evidence="6">Belongs to the methyltransferase superfamily. RsmI family.</text>
</comment>
<evidence type="ECO:0000256" key="5">
    <source>
        <dbReference type="ARBA" id="ARBA00022691"/>
    </source>
</evidence>
<dbReference type="InterPro" id="IPR014777">
    <property type="entry name" value="4pyrrole_Mease_sub1"/>
</dbReference>
<gene>
    <name evidence="6" type="primary">rsmI</name>
    <name evidence="9" type="ordered locus">SGRA_0924</name>
</gene>
<evidence type="ECO:0000259" key="8">
    <source>
        <dbReference type="Pfam" id="PF00590"/>
    </source>
</evidence>
<protein>
    <recommendedName>
        <fullName evidence="6">Ribosomal RNA small subunit methyltransferase I</fullName>
        <ecNumber evidence="6">2.1.1.198</ecNumber>
    </recommendedName>
    <alternativeName>
        <fullName evidence="6">16S rRNA 2'-O-ribose C1402 methyltransferase</fullName>
    </alternativeName>
    <alternativeName>
        <fullName evidence="6">rRNA (cytidine-2'-O-)-methyltransferase RsmI</fullName>
    </alternativeName>
</protein>
<keyword evidence="5 6" id="KW-0949">S-adenosyl-L-methionine</keyword>
<accession>H6L2K2</accession>
<keyword evidence="3 6" id="KW-0489">Methyltransferase</keyword>
<dbReference type="FunFam" id="3.30.950.10:FF:000002">
    <property type="entry name" value="Ribosomal RNA small subunit methyltransferase I"/>
    <property type="match status" value="1"/>
</dbReference>
<dbReference type="GO" id="GO:0005737">
    <property type="term" value="C:cytoplasm"/>
    <property type="evidence" value="ECO:0007669"/>
    <property type="project" value="UniProtKB-SubCell"/>
</dbReference>
<dbReference type="PANTHER" id="PTHR46111">
    <property type="entry name" value="RIBOSOMAL RNA SMALL SUBUNIT METHYLTRANSFERASE I"/>
    <property type="match status" value="1"/>
</dbReference>
<dbReference type="Gene3D" id="3.30.950.10">
    <property type="entry name" value="Methyltransferase, Cobalt-precorrin-4 Transmethylase, Domain 2"/>
    <property type="match status" value="1"/>
</dbReference>
<evidence type="ECO:0000256" key="7">
    <source>
        <dbReference type="SAM" id="MobiDB-lite"/>
    </source>
</evidence>
<dbReference type="EC" id="2.1.1.198" evidence="6"/>
<keyword evidence="2 6" id="KW-0698">rRNA processing</keyword>
<dbReference type="Pfam" id="PF00590">
    <property type="entry name" value="TP_methylase"/>
    <property type="match status" value="1"/>
</dbReference>
<feature type="compositionally biased region" description="Basic residues" evidence="7">
    <location>
        <begin position="232"/>
        <end position="246"/>
    </location>
</feature>
<dbReference type="InterPro" id="IPR014776">
    <property type="entry name" value="4pyrrole_Mease_sub2"/>
</dbReference>
<keyword evidence="10" id="KW-1185">Reference proteome</keyword>
<keyword evidence="4 6" id="KW-0808">Transferase</keyword>
<reference evidence="9 10" key="1">
    <citation type="journal article" date="2012" name="Stand. Genomic Sci.">
        <title>Complete genome sequencing and analysis of Saprospira grandis str. Lewin, a predatory marine bacterium.</title>
        <authorList>
            <person name="Saw J.H."/>
            <person name="Yuryev A."/>
            <person name="Kanbe M."/>
            <person name="Hou S."/>
            <person name="Young A.G."/>
            <person name="Aizawa S."/>
            <person name="Alam M."/>
        </authorList>
    </citation>
    <scope>NUCLEOTIDE SEQUENCE [LARGE SCALE GENOMIC DNA]</scope>
    <source>
        <strain evidence="9 10">Lewin</strain>
    </source>
</reference>
<dbReference type="InterPro" id="IPR008189">
    <property type="entry name" value="rRNA_ssu_MeTfrase_I"/>
</dbReference>
<evidence type="ECO:0000313" key="10">
    <source>
        <dbReference type="Proteomes" id="UP000007519"/>
    </source>
</evidence>
<dbReference type="SUPFAM" id="SSF53790">
    <property type="entry name" value="Tetrapyrrole methylase"/>
    <property type="match status" value="1"/>
</dbReference>